<dbReference type="PANTHER" id="PTHR31286:SF178">
    <property type="entry name" value="DUF4283 DOMAIN-CONTAINING PROTEIN"/>
    <property type="match status" value="1"/>
</dbReference>
<keyword evidence="4" id="KW-1185">Reference proteome</keyword>
<dbReference type="InterPro" id="IPR036875">
    <property type="entry name" value="Znf_CCHC_sf"/>
</dbReference>
<keyword evidence="1" id="KW-0479">Metal-binding</keyword>
<reference evidence="5" key="1">
    <citation type="submission" date="2025-08" db="UniProtKB">
        <authorList>
            <consortium name="RefSeq"/>
        </authorList>
    </citation>
    <scope>IDENTIFICATION</scope>
    <source>
        <tissue evidence="5">Leaves</tissue>
    </source>
</reference>
<dbReference type="PANTHER" id="PTHR31286">
    <property type="entry name" value="GLYCINE-RICH CELL WALL STRUCTURAL PROTEIN 1.8-LIKE"/>
    <property type="match status" value="1"/>
</dbReference>
<keyword evidence="1" id="KW-0863">Zinc-finger</keyword>
<dbReference type="InterPro" id="IPR040256">
    <property type="entry name" value="At4g02000-like"/>
</dbReference>
<dbReference type="SUPFAM" id="SSF57756">
    <property type="entry name" value="Retrovirus zinc finger-like domains"/>
    <property type="match status" value="1"/>
</dbReference>
<dbReference type="GeneID" id="140036184"/>
<organism evidence="4 5">
    <name type="scientific">Coffea arabica</name>
    <name type="common">Arabian coffee</name>
    <dbReference type="NCBI Taxonomy" id="13443"/>
    <lineage>
        <taxon>Eukaryota</taxon>
        <taxon>Viridiplantae</taxon>
        <taxon>Streptophyta</taxon>
        <taxon>Embryophyta</taxon>
        <taxon>Tracheophyta</taxon>
        <taxon>Spermatophyta</taxon>
        <taxon>Magnoliopsida</taxon>
        <taxon>eudicotyledons</taxon>
        <taxon>Gunneridae</taxon>
        <taxon>Pentapetalae</taxon>
        <taxon>asterids</taxon>
        <taxon>lamiids</taxon>
        <taxon>Gentianales</taxon>
        <taxon>Rubiaceae</taxon>
        <taxon>Ixoroideae</taxon>
        <taxon>Gardenieae complex</taxon>
        <taxon>Bertiereae - Coffeeae clade</taxon>
        <taxon>Coffeeae</taxon>
        <taxon>Coffea</taxon>
    </lineage>
</organism>
<evidence type="ECO:0000313" key="5">
    <source>
        <dbReference type="RefSeq" id="XP_071933589.1"/>
    </source>
</evidence>
<dbReference type="PROSITE" id="PS50158">
    <property type="entry name" value="ZF_CCHC"/>
    <property type="match status" value="1"/>
</dbReference>
<dbReference type="InterPro" id="IPR025558">
    <property type="entry name" value="DUF4283"/>
</dbReference>
<dbReference type="Pfam" id="PF14111">
    <property type="entry name" value="DUF4283"/>
    <property type="match status" value="1"/>
</dbReference>
<gene>
    <name evidence="5" type="primary">LOC140036184</name>
</gene>
<feature type="region of interest" description="Disordered" evidence="2">
    <location>
        <begin position="179"/>
        <end position="198"/>
    </location>
</feature>
<accession>A0ABM4WP81</accession>
<evidence type="ECO:0000256" key="1">
    <source>
        <dbReference type="PROSITE-ProRule" id="PRU00047"/>
    </source>
</evidence>
<evidence type="ECO:0000313" key="4">
    <source>
        <dbReference type="Proteomes" id="UP001652660"/>
    </source>
</evidence>
<dbReference type="Proteomes" id="UP001652660">
    <property type="component" value="Chromosome 2e"/>
</dbReference>
<keyword evidence="1" id="KW-0862">Zinc</keyword>
<dbReference type="InterPro" id="IPR001878">
    <property type="entry name" value="Znf_CCHC"/>
</dbReference>
<name>A0ABM4WP81_COFAR</name>
<sequence>MGEKIINFVGVKNFVTLVWGHPKGLRVVEVGVNTFQFVIPSEKDRQRIYMGGPWIIDSQILVVKPWFAGFEEEGADFNIAPLWIQVWNLPVHWISKEVGRKIASVFHETKEVIIPQGGGKEDRHIKLLVMADISQPLMRGTTVRMEGKVKWLSFKYERGPDFCYTCGRIGHSERTCSASTLGRKGQQDNQFGPWLRAGGGKMLTQEERRGRQQANISPKK</sequence>
<evidence type="ECO:0000256" key="2">
    <source>
        <dbReference type="SAM" id="MobiDB-lite"/>
    </source>
</evidence>
<evidence type="ECO:0000259" key="3">
    <source>
        <dbReference type="PROSITE" id="PS50158"/>
    </source>
</evidence>
<protein>
    <recommendedName>
        <fullName evidence="3">CCHC-type domain-containing protein</fullName>
    </recommendedName>
</protein>
<dbReference type="InterPro" id="IPR025836">
    <property type="entry name" value="Zn_knuckle_CX2CX4HX4C"/>
</dbReference>
<feature type="domain" description="CCHC-type" evidence="3">
    <location>
        <begin position="163"/>
        <end position="176"/>
    </location>
</feature>
<dbReference type="RefSeq" id="XP_071933589.1">
    <property type="nucleotide sequence ID" value="XM_072077488.1"/>
</dbReference>
<dbReference type="Pfam" id="PF14392">
    <property type="entry name" value="zf-CCHC_4"/>
    <property type="match status" value="1"/>
</dbReference>
<proteinExistence type="predicted"/>